<evidence type="ECO:0000313" key="2">
    <source>
        <dbReference type="Proteomes" id="UP000805193"/>
    </source>
</evidence>
<proteinExistence type="predicted"/>
<protein>
    <submittedName>
        <fullName evidence="1">Uncharacterized protein</fullName>
    </submittedName>
</protein>
<keyword evidence="2" id="KW-1185">Reference proteome</keyword>
<organism evidence="1 2">
    <name type="scientific">Ixodes persulcatus</name>
    <name type="common">Taiga tick</name>
    <dbReference type="NCBI Taxonomy" id="34615"/>
    <lineage>
        <taxon>Eukaryota</taxon>
        <taxon>Metazoa</taxon>
        <taxon>Ecdysozoa</taxon>
        <taxon>Arthropoda</taxon>
        <taxon>Chelicerata</taxon>
        <taxon>Arachnida</taxon>
        <taxon>Acari</taxon>
        <taxon>Parasitiformes</taxon>
        <taxon>Ixodida</taxon>
        <taxon>Ixodoidea</taxon>
        <taxon>Ixodidae</taxon>
        <taxon>Ixodinae</taxon>
        <taxon>Ixodes</taxon>
    </lineage>
</organism>
<name>A0AC60P0W9_IXOPE</name>
<feature type="non-terminal residue" evidence="1">
    <location>
        <position position="1"/>
    </location>
</feature>
<evidence type="ECO:0000313" key="1">
    <source>
        <dbReference type="EMBL" id="KAG0412956.1"/>
    </source>
</evidence>
<accession>A0AC60P0W9</accession>
<gene>
    <name evidence="1" type="ORF">HPB47_009889</name>
</gene>
<dbReference type="EMBL" id="JABSTQ010011305">
    <property type="protein sequence ID" value="KAG0412956.1"/>
    <property type="molecule type" value="Genomic_DNA"/>
</dbReference>
<sequence length="759" mass="79546">INGCTGRSSGDLFTTEVEINDAPLAARNILTKGVFQDEICRTTNAVMSTRGRYMNAVDKAGAGSGDRALYLHIQASTVDAIERAMARINMVIREHTKDDPNFAASEPTTTELVQVQLAETNAMAAAALSLLTAQAAATGHHYIQDKIFVGLEHAPVGFPVRDKILGPGGSYLDHIKGTTGANVTLRGKGSGCLEPTSGREAFEPLHIHITHPNLEGLQAAKSLAISLIQTAHADLAEWQQQQLASLTLHSAMALPTTAQQLAPSVIAGLGQVFQPVAAATEMQAQGILVSPGVVGGQSASIMLPMSLASTVPTKQSGTFSQVVPPPPLPSTFSAPTAYPHLHHQYAQYNKRKYETPPPPLPVPPDTSVPPPIATATPVPLSTDTSVPPPVAAAAAAPPDTSVPPPVATATSAATPDTSVPPPSLTPDTSVPPPPRYGTNDDWRFRVPPPPVSTTVPPPPLTKVPSTPPPSATAPSASSPPGQGTAAPGAAQGSAGTAPLYYRSLRPLAKSSYLSSYQTSSLAPPEMDYGSRREAGTSSTATATVPASGAKKADWDLMPPPLARRSSSVGGTSAGRTPLFSSVVGDRLPSFGMRQGPKCGARGPSPVGRTVDGSRSRRRMGHRDNTDPCVYSVLLPASDRQDCVVRRHNALAPVMQFVATSRPLPAPGRDGMVNKPVKDAFRAPYSKQEHSGDVCAHALRKPPRFAVPDLADRDRTNRTPSPKGSCAARDGTEEYTSQMGPSAHSPRPEVRLTRHHRAVT</sequence>
<reference evidence="1 2" key="1">
    <citation type="journal article" date="2020" name="Cell">
        <title>Large-Scale Comparative Analyses of Tick Genomes Elucidate Their Genetic Diversity and Vector Capacities.</title>
        <authorList>
            <consortium name="Tick Genome and Microbiome Consortium (TIGMIC)"/>
            <person name="Jia N."/>
            <person name="Wang J."/>
            <person name="Shi W."/>
            <person name="Du L."/>
            <person name="Sun Y."/>
            <person name="Zhan W."/>
            <person name="Jiang J.F."/>
            <person name="Wang Q."/>
            <person name="Zhang B."/>
            <person name="Ji P."/>
            <person name="Bell-Sakyi L."/>
            <person name="Cui X.M."/>
            <person name="Yuan T.T."/>
            <person name="Jiang B.G."/>
            <person name="Yang W.F."/>
            <person name="Lam T.T."/>
            <person name="Chang Q.C."/>
            <person name="Ding S.J."/>
            <person name="Wang X.J."/>
            <person name="Zhu J.G."/>
            <person name="Ruan X.D."/>
            <person name="Zhao L."/>
            <person name="Wei J.T."/>
            <person name="Ye R.Z."/>
            <person name="Que T.C."/>
            <person name="Du C.H."/>
            <person name="Zhou Y.H."/>
            <person name="Cheng J.X."/>
            <person name="Dai P.F."/>
            <person name="Guo W.B."/>
            <person name="Han X.H."/>
            <person name="Huang E.J."/>
            <person name="Li L.F."/>
            <person name="Wei W."/>
            <person name="Gao Y.C."/>
            <person name="Liu J.Z."/>
            <person name="Shao H.Z."/>
            <person name="Wang X."/>
            <person name="Wang C.C."/>
            <person name="Yang T.C."/>
            <person name="Huo Q.B."/>
            <person name="Li W."/>
            <person name="Chen H.Y."/>
            <person name="Chen S.E."/>
            <person name="Zhou L.G."/>
            <person name="Ni X.B."/>
            <person name="Tian J.H."/>
            <person name="Sheng Y."/>
            <person name="Liu T."/>
            <person name="Pan Y.S."/>
            <person name="Xia L.Y."/>
            <person name="Li J."/>
            <person name="Zhao F."/>
            <person name="Cao W.C."/>
        </authorList>
    </citation>
    <scope>NUCLEOTIDE SEQUENCE [LARGE SCALE GENOMIC DNA]</scope>
    <source>
        <strain evidence="1">Iper-2018</strain>
    </source>
</reference>
<dbReference type="Proteomes" id="UP000805193">
    <property type="component" value="Unassembled WGS sequence"/>
</dbReference>
<comment type="caution">
    <text evidence="1">The sequence shown here is derived from an EMBL/GenBank/DDBJ whole genome shotgun (WGS) entry which is preliminary data.</text>
</comment>